<keyword evidence="2" id="KW-0812">Transmembrane</keyword>
<keyword evidence="2" id="KW-1133">Transmembrane helix</keyword>
<reference evidence="3 4" key="1">
    <citation type="submission" date="2023-05" db="EMBL/GenBank/DDBJ databases">
        <title>Genome sequence of Pinibacter sp. MAH-24.</title>
        <authorList>
            <person name="Huq M.A."/>
        </authorList>
    </citation>
    <scope>NUCLEOTIDE SEQUENCE [LARGE SCALE GENOMIC DNA]</scope>
    <source>
        <strain evidence="3 4">MAH-24</strain>
    </source>
</reference>
<evidence type="ECO:0008006" key="5">
    <source>
        <dbReference type="Google" id="ProtNLM"/>
    </source>
</evidence>
<sequence length="93" mass="10744">MNLLELKISIVWFLLSFIILPFAGFIFRTRQLQQKQRRIRELEQEMVSNHAEILSLHGQLATRKTENLKTVAIKENASFVENSGKGKLKVSSM</sequence>
<feature type="transmembrane region" description="Helical" evidence="2">
    <location>
        <begin position="6"/>
        <end position="27"/>
    </location>
</feature>
<evidence type="ECO:0000313" key="3">
    <source>
        <dbReference type="EMBL" id="MDI3321106.1"/>
    </source>
</evidence>
<dbReference type="Proteomes" id="UP001226434">
    <property type="component" value="Unassembled WGS sequence"/>
</dbReference>
<comment type="caution">
    <text evidence="3">The sequence shown here is derived from an EMBL/GenBank/DDBJ whole genome shotgun (WGS) entry which is preliminary data.</text>
</comment>
<protein>
    <recommendedName>
        <fullName evidence="5">Cell division protein FtsL</fullName>
    </recommendedName>
</protein>
<feature type="coiled-coil region" evidence="1">
    <location>
        <begin position="25"/>
        <end position="52"/>
    </location>
</feature>
<keyword evidence="1" id="KW-0175">Coiled coil</keyword>
<evidence type="ECO:0000256" key="1">
    <source>
        <dbReference type="SAM" id="Coils"/>
    </source>
</evidence>
<dbReference type="RefSeq" id="WP_282335214.1">
    <property type="nucleotide sequence ID" value="NZ_JASBRG010000007.1"/>
</dbReference>
<keyword evidence="2" id="KW-0472">Membrane</keyword>
<gene>
    <name evidence="3" type="ORF">QJ048_15035</name>
</gene>
<name>A0ABT6RF64_9BACT</name>
<accession>A0ABT6RF64</accession>
<evidence type="ECO:0000256" key="2">
    <source>
        <dbReference type="SAM" id="Phobius"/>
    </source>
</evidence>
<organism evidence="3 4">
    <name type="scientific">Pinibacter soli</name>
    <dbReference type="NCBI Taxonomy" id="3044211"/>
    <lineage>
        <taxon>Bacteria</taxon>
        <taxon>Pseudomonadati</taxon>
        <taxon>Bacteroidota</taxon>
        <taxon>Chitinophagia</taxon>
        <taxon>Chitinophagales</taxon>
        <taxon>Chitinophagaceae</taxon>
        <taxon>Pinibacter</taxon>
    </lineage>
</organism>
<dbReference type="EMBL" id="JASBRG010000007">
    <property type="protein sequence ID" value="MDI3321106.1"/>
    <property type="molecule type" value="Genomic_DNA"/>
</dbReference>
<evidence type="ECO:0000313" key="4">
    <source>
        <dbReference type="Proteomes" id="UP001226434"/>
    </source>
</evidence>
<keyword evidence="4" id="KW-1185">Reference proteome</keyword>
<proteinExistence type="predicted"/>